<dbReference type="EMBL" id="CAACVR010000011">
    <property type="protein sequence ID" value="VEU21242.1"/>
    <property type="molecule type" value="Genomic_DNA"/>
</dbReference>
<dbReference type="AlphaFoldDB" id="A0A448YJX6"/>
<feature type="compositionally biased region" description="Basic residues" evidence="2">
    <location>
        <begin position="296"/>
        <end position="308"/>
    </location>
</feature>
<dbReference type="InterPro" id="IPR007307">
    <property type="entry name" value="Ltv1"/>
</dbReference>
<dbReference type="GO" id="GO:0005634">
    <property type="term" value="C:nucleus"/>
    <property type="evidence" value="ECO:0007669"/>
    <property type="project" value="TreeGrafter"/>
</dbReference>
<dbReference type="GO" id="GO:0000056">
    <property type="term" value="P:ribosomal small subunit export from nucleus"/>
    <property type="evidence" value="ECO:0007669"/>
    <property type="project" value="TreeGrafter"/>
</dbReference>
<evidence type="ECO:0000313" key="3">
    <source>
        <dbReference type="EMBL" id="VEU21242.1"/>
    </source>
</evidence>
<keyword evidence="4" id="KW-1185">Reference proteome</keyword>
<organism evidence="3 4">
    <name type="scientific">Brettanomyces naardenensis</name>
    <name type="common">Yeast</name>
    <dbReference type="NCBI Taxonomy" id="13370"/>
    <lineage>
        <taxon>Eukaryota</taxon>
        <taxon>Fungi</taxon>
        <taxon>Dikarya</taxon>
        <taxon>Ascomycota</taxon>
        <taxon>Saccharomycotina</taxon>
        <taxon>Pichiomycetes</taxon>
        <taxon>Pichiales</taxon>
        <taxon>Pichiaceae</taxon>
        <taxon>Brettanomyces</taxon>
    </lineage>
</organism>
<proteinExistence type="inferred from homology"/>
<feature type="compositionally biased region" description="Acidic residues" evidence="2">
    <location>
        <begin position="346"/>
        <end position="358"/>
    </location>
</feature>
<dbReference type="OrthoDB" id="5852896at2759"/>
<feature type="compositionally biased region" description="Acidic residues" evidence="2">
    <location>
        <begin position="262"/>
        <end position="275"/>
    </location>
</feature>
<dbReference type="GO" id="GO:0005829">
    <property type="term" value="C:cytosol"/>
    <property type="evidence" value="ECO:0007669"/>
    <property type="project" value="TreeGrafter"/>
</dbReference>
<feature type="region of interest" description="Disordered" evidence="2">
    <location>
        <begin position="344"/>
        <end position="363"/>
    </location>
</feature>
<evidence type="ECO:0000313" key="4">
    <source>
        <dbReference type="Proteomes" id="UP000290900"/>
    </source>
</evidence>
<protein>
    <submittedName>
        <fullName evidence="3">DEKNAAC102145</fullName>
    </submittedName>
</protein>
<comment type="similarity">
    <text evidence="1">Belongs to the LTV1 family.</text>
</comment>
<feature type="compositionally biased region" description="Basic and acidic residues" evidence="2">
    <location>
        <begin position="276"/>
        <end position="286"/>
    </location>
</feature>
<dbReference type="PANTHER" id="PTHR21531">
    <property type="entry name" value="LOW-TEMPERATURE VIABILITY PROTEIN LTV1-RELATED"/>
    <property type="match status" value="1"/>
</dbReference>
<evidence type="ECO:0000256" key="2">
    <source>
        <dbReference type="SAM" id="MobiDB-lite"/>
    </source>
</evidence>
<feature type="compositionally biased region" description="Basic and acidic residues" evidence="2">
    <location>
        <begin position="389"/>
        <end position="400"/>
    </location>
</feature>
<dbReference type="GO" id="GO:0030688">
    <property type="term" value="C:preribosome, small subunit precursor"/>
    <property type="evidence" value="ECO:0007669"/>
    <property type="project" value="TreeGrafter"/>
</dbReference>
<dbReference type="InParanoid" id="A0A448YJX6"/>
<dbReference type="Proteomes" id="UP000290900">
    <property type="component" value="Unassembled WGS sequence"/>
</dbReference>
<accession>A0A448YJX6</accession>
<feature type="region of interest" description="Disordered" evidence="2">
    <location>
        <begin position="255"/>
        <end position="320"/>
    </location>
</feature>
<dbReference type="Pfam" id="PF04180">
    <property type="entry name" value="LTV"/>
    <property type="match status" value="1"/>
</dbReference>
<dbReference type="PANTHER" id="PTHR21531:SF0">
    <property type="entry name" value="PROTEIN LTV1 HOMOLOG"/>
    <property type="match status" value="1"/>
</dbReference>
<feature type="region of interest" description="Disordered" evidence="2">
    <location>
        <begin position="389"/>
        <end position="417"/>
    </location>
</feature>
<dbReference type="STRING" id="13370.A0A448YJX6"/>
<gene>
    <name evidence="3" type="ORF">BRENAR_LOCUS1977</name>
</gene>
<name>A0A448YJX6_BRENA</name>
<evidence type="ECO:0000256" key="1">
    <source>
        <dbReference type="ARBA" id="ARBA00009078"/>
    </source>
</evidence>
<reference evidence="3 4" key="1">
    <citation type="submission" date="2018-12" db="EMBL/GenBank/DDBJ databases">
        <authorList>
            <person name="Tiukova I."/>
            <person name="Dainat J."/>
        </authorList>
    </citation>
    <scope>NUCLEOTIDE SEQUENCE [LARGE SCALE GENOMIC DNA]</scope>
</reference>
<dbReference type="FunCoup" id="A0A448YJX6">
    <property type="interactions" value="480"/>
</dbReference>
<sequence>MPTKKWIDKKKALNFALVHRSHEDAHYYDDDVSGSVFMSISKDNKKKHLQDQPGHTRIETKNELEDNLAESDKMRSNEGEAAMYGITYDDSEYDYMQHLRTIGSGGDGVFISKTAEEDDTAKKEFKLKEILPNEMLPTEQGEYDYQRQQSIPDEISGFKPDLNPDLREALTALDDEAYLDDSKDVDDIDVFASLLNGKKHKDLSLREYNELALKDEGQEQWDLDQYDEYGDVDAGDDDFSWEKDFNHFKKANMSGKIKNDWDTDDEFESDEDEDEVVNREETRDTIGELPSIDNKKKVKSKKARRKKGATTDTSSYSMSSSALCRTEQLSIIDDRFDVMKKKYEQDEVEAEEEEEPEPFDFKNERSDFASLIDDFLDNYEQKGKKIVRKDEESERIREAADTVSKSKLAERRRKEKGRALNGATSLKGLTKGINGLNI</sequence>
<dbReference type="GO" id="GO:0042274">
    <property type="term" value="P:ribosomal small subunit biogenesis"/>
    <property type="evidence" value="ECO:0007669"/>
    <property type="project" value="InterPro"/>
</dbReference>